<name>A0A5C5XTH7_9PLAN</name>
<proteinExistence type="predicted"/>
<reference evidence="1 2" key="1">
    <citation type="submission" date="2019-02" db="EMBL/GenBank/DDBJ databases">
        <title>Deep-cultivation of Planctomycetes and their phenomic and genomic characterization uncovers novel biology.</title>
        <authorList>
            <person name="Wiegand S."/>
            <person name="Jogler M."/>
            <person name="Boedeker C."/>
            <person name="Pinto D."/>
            <person name="Vollmers J."/>
            <person name="Rivas-Marin E."/>
            <person name="Kohn T."/>
            <person name="Peeters S.H."/>
            <person name="Heuer A."/>
            <person name="Rast P."/>
            <person name="Oberbeckmann S."/>
            <person name="Bunk B."/>
            <person name="Jeske O."/>
            <person name="Meyerdierks A."/>
            <person name="Storesund J.E."/>
            <person name="Kallscheuer N."/>
            <person name="Luecker S."/>
            <person name="Lage O.M."/>
            <person name="Pohl T."/>
            <person name="Merkel B.J."/>
            <person name="Hornburger P."/>
            <person name="Mueller R.-W."/>
            <person name="Bruemmer F."/>
            <person name="Labrenz M."/>
            <person name="Spormann A.M."/>
            <person name="Op Den Camp H."/>
            <person name="Overmann J."/>
            <person name="Amann R."/>
            <person name="Jetten M.S.M."/>
            <person name="Mascher T."/>
            <person name="Medema M.H."/>
            <person name="Devos D.P."/>
            <person name="Kaster A.-K."/>
            <person name="Ovreas L."/>
            <person name="Rohde M."/>
            <person name="Galperin M.Y."/>
            <person name="Jogler C."/>
        </authorList>
    </citation>
    <scope>NUCLEOTIDE SEQUENCE [LARGE SCALE GENOMIC DNA]</scope>
    <source>
        <strain evidence="1 2">Pan14r</strain>
    </source>
</reference>
<dbReference type="OrthoDB" id="72471at2"/>
<gene>
    <name evidence="1" type="ORF">Pan14r_51900</name>
</gene>
<evidence type="ECO:0000313" key="1">
    <source>
        <dbReference type="EMBL" id="TWT65643.1"/>
    </source>
</evidence>
<organism evidence="1 2">
    <name type="scientific">Crateriforma conspicua</name>
    <dbReference type="NCBI Taxonomy" id="2527996"/>
    <lineage>
        <taxon>Bacteria</taxon>
        <taxon>Pseudomonadati</taxon>
        <taxon>Planctomycetota</taxon>
        <taxon>Planctomycetia</taxon>
        <taxon>Planctomycetales</taxon>
        <taxon>Planctomycetaceae</taxon>
        <taxon>Crateriforma</taxon>
    </lineage>
</organism>
<comment type="caution">
    <text evidence="1">The sequence shown here is derived from an EMBL/GenBank/DDBJ whole genome shotgun (WGS) entry which is preliminary data.</text>
</comment>
<protein>
    <recommendedName>
        <fullName evidence="3">Morphogenetic protein</fullName>
    </recommendedName>
</protein>
<dbReference type="RefSeq" id="WP_146440917.1">
    <property type="nucleotide sequence ID" value="NZ_SJPL01000002.1"/>
</dbReference>
<evidence type="ECO:0008006" key="3">
    <source>
        <dbReference type="Google" id="ProtNLM"/>
    </source>
</evidence>
<sequence length="204" mass="23949">MLRVKERPILFSGEMVRAILDGRKTQTRRVVDRMAGFRVNQFGRSTTEGYDWHFRCQRGLWHDVLHSEAISRCPYGQPDDHLWVRETFSFTRGDYPFCRKPSEAPQDSKVWYRAANDRPTWAETKWHPSIFMPRWASRLTIKIRDVRVEQLRSITEEDAESEGVTDHAYVGSVNAFESLWELINGAESLAANPWVWVIDFEKVD</sequence>
<keyword evidence="2" id="KW-1185">Reference proteome</keyword>
<dbReference type="EMBL" id="SJPL01000002">
    <property type="protein sequence ID" value="TWT65643.1"/>
    <property type="molecule type" value="Genomic_DNA"/>
</dbReference>
<dbReference type="AlphaFoldDB" id="A0A5C5XTH7"/>
<evidence type="ECO:0000313" key="2">
    <source>
        <dbReference type="Proteomes" id="UP000317238"/>
    </source>
</evidence>
<accession>A0A5C5XTH7</accession>
<dbReference type="Proteomes" id="UP000317238">
    <property type="component" value="Unassembled WGS sequence"/>
</dbReference>